<name>A0A1E8FDZ7_9ALTE</name>
<dbReference type="STRING" id="1856405.BFC17_20745"/>
<sequence>MAYSQTDFTLTYHFANNRLSMTGFITNLENESRKSNVFVSPGFLGLSATTGYTRPRTIGLKIDYLFE</sequence>
<dbReference type="GO" id="GO:0009279">
    <property type="term" value="C:cell outer membrane"/>
    <property type="evidence" value="ECO:0007669"/>
    <property type="project" value="UniProtKB-SubCell"/>
</dbReference>
<dbReference type="InterPro" id="IPR039426">
    <property type="entry name" value="TonB-dep_rcpt-like"/>
</dbReference>
<keyword evidence="1" id="KW-1134">Transmembrane beta strand</keyword>
<evidence type="ECO:0000313" key="2">
    <source>
        <dbReference type="EMBL" id="OFI33986.1"/>
    </source>
</evidence>
<dbReference type="PROSITE" id="PS52016">
    <property type="entry name" value="TONB_DEPENDENT_REC_3"/>
    <property type="match status" value="1"/>
</dbReference>
<dbReference type="SUPFAM" id="SSF56935">
    <property type="entry name" value="Porins"/>
    <property type="match status" value="1"/>
</dbReference>
<comment type="caution">
    <text evidence="2">The sequence shown here is derived from an EMBL/GenBank/DDBJ whole genome shotgun (WGS) entry which is preliminary data.</text>
</comment>
<keyword evidence="1" id="KW-0812">Transmembrane</keyword>
<reference evidence="2 3" key="1">
    <citation type="submission" date="2016-09" db="EMBL/GenBank/DDBJ databases">
        <title>Alteromonas lipolytica, a new species isolated from sea water.</title>
        <authorList>
            <person name="Wu Y.-H."/>
            <person name="Cheng H."/>
            <person name="Xu X.-W."/>
        </authorList>
    </citation>
    <scope>NUCLEOTIDE SEQUENCE [LARGE SCALE GENOMIC DNA]</scope>
    <source>
        <strain evidence="2 3">JW12</strain>
    </source>
</reference>
<dbReference type="EMBL" id="MJIC01000014">
    <property type="protein sequence ID" value="OFI33986.1"/>
    <property type="molecule type" value="Genomic_DNA"/>
</dbReference>
<proteinExistence type="inferred from homology"/>
<evidence type="ECO:0000313" key="3">
    <source>
        <dbReference type="Proteomes" id="UP000176037"/>
    </source>
</evidence>
<organism evidence="2 3">
    <name type="scientific">Alteromonas lipolytica</name>
    <dbReference type="NCBI Taxonomy" id="1856405"/>
    <lineage>
        <taxon>Bacteria</taxon>
        <taxon>Pseudomonadati</taxon>
        <taxon>Pseudomonadota</taxon>
        <taxon>Gammaproteobacteria</taxon>
        <taxon>Alteromonadales</taxon>
        <taxon>Alteromonadaceae</taxon>
        <taxon>Alteromonas/Salinimonas group</taxon>
        <taxon>Alteromonas</taxon>
    </lineage>
</organism>
<comment type="subcellular location">
    <subcellularLocation>
        <location evidence="1">Cell outer membrane</location>
        <topology evidence="1">Multi-pass membrane protein</topology>
    </subcellularLocation>
</comment>
<accession>A0A1E8FDZ7</accession>
<keyword evidence="1" id="KW-0998">Cell outer membrane</keyword>
<dbReference type="Proteomes" id="UP000176037">
    <property type="component" value="Unassembled WGS sequence"/>
</dbReference>
<keyword evidence="1" id="KW-0472">Membrane</keyword>
<gene>
    <name evidence="2" type="ORF">BFC17_20745</name>
</gene>
<comment type="similarity">
    <text evidence="1">Belongs to the TonB-dependent receptor family.</text>
</comment>
<evidence type="ECO:0008006" key="4">
    <source>
        <dbReference type="Google" id="ProtNLM"/>
    </source>
</evidence>
<dbReference type="RefSeq" id="WP_070176913.1">
    <property type="nucleotide sequence ID" value="NZ_BMJR01000003.1"/>
</dbReference>
<dbReference type="AlphaFoldDB" id="A0A1E8FDZ7"/>
<keyword evidence="3" id="KW-1185">Reference proteome</keyword>
<protein>
    <recommendedName>
        <fullName evidence="4">TonB-dependent receptor-like beta-barrel domain-containing protein</fullName>
    </recommendedName>
</protein>
<keyword evidence="1" id="KW-0813">Transport</keyword>
<evidence type="ECO:0000256" key="1">
    <source>
        <dbReference type="PROSITE-ProRule" id="PRU01360"/>
    </source>
</evidence>